<evidence type="ECO:0000313" key="2">
    <source>
        <dbReference type="EMBL" id="GFH30125.1"/>
    </source>
</evidence>
<feature type="compositionally biased region" description="Basic residues" evidence="1">
    <location>
        <begin position="24"/>
        <end position="33"/>
    </location>
</feature>
<evidence type="ECO:0000313" key="3">
    <source>
        <dbReference type="Proteomes" id="UP000485058"/>
    </source>
</evidence>
<accession>A0A6A0ABK7</accession>
<dbReference type="Proteomes" id="UP000485058">
    <property type="component" value="Unassembled WGS sequence"/>
</dbReference>
<sequence>MAKTKDGPCVGQCRRTQTVTSRTATRHYSRTSPKRSAIERLPERPALPAIGTTHSRLIKQAKQRWPDCILALAYGAAGFSGSSSIG</sequence>
<protein>
    <submittedName>
        <fullName evidence="2">Uncharacterized protein</fullName>
    </submittedName>
</protein>
<organism evidence="2 3">
    <name type="scientific">Haematococcus lacustris</name>
    <name type="common">Green alga</name>
    <name type="synonym">Haematococcus pluvialis</name>
    <dbReference type="NCBI Taxonomy" id="44745"/>
    <lineage>
        <taxon>Eukaryota</taxon>
        <taxon>Viridiplantae</taxon>
        <taxon>Chlorophyta</taxon>
        <taxon>core chlorophytes</taxon>
        <taxon>Chlorophyceae</taxon>
        <taxon>CS clade</taxon>
        <taxon>Chlamydomonadales</taxon>
        <taxon>Haematococcaceae</taxon>
        <taxon>Haematococcus</taxon>
    </lineage>
</organism>
<dbReference type="EMBL" id="BLLF01004718">
    <property type="protein sequence ID" value="GFH30125.1"/>
    <property type="molecule type" value="Genomic_DNA"/>
</dbReference>
<reference evidence="2 3" key="1">
    <citation type="submission" date="2020-02" db="EMBL/GenBank/DDBJ databases">
        <title>Draft genome sequence of Haematococcus lacustris strain NIES-144.</title>
        <authorList>
            <person name="Morimoto D."/>
            <person name="Nakagawa S."/>
            <person name="Yoshida T."/>
            <person name="Sawayama S."/>
        </authorList>
    </citation>
    <scope>NUCLEOTIDE SEQUENCE [LARGE SCALE GENOMIC DNA]</scope>
    <source>
        <strain evidence="2 3">NIES-144</strain>
    </source>
</reference>
<comment type="caution">
    <text evidence="2">The sequence shown here is derived from an EMBL/GenBank/DDBJ whole genome shotgun (WGS) entry which is preliminary data.</text>
</comment>
<proteinExistence type="predicted"/>
<feature type="region of interest" description="Disordered" evidence="1">
    <location>
        <begin position="16"/>
        <end position="36"/>
    </location>
</feature>
<gene>
    <name evidence="2" type="ORF">HaLaN_28916</name>
</gene>
<name>A0A6A0ABK7_HAELA</name>
<dbReference type="AlphaFoldDB" id="A0A6A0ABK7"/>
<evidence type="ECO:0000256" key="1">
    <source>
        <dbReference type="SAM" id="MobiDB-lite"/>
    </source>
</evidence>
<keyword evidence="3" id="KW-1185">Reference proteome</keyword>